<name>A0A139PDP2_STROR</name>
<dbReference type="AlphaFoldDB" id="A0A139PDP2"/>
<protein>
    <submittedName>
        <fullName evidence="1">Uncharacterized protein</fullName>
    </submittedName>
</protein>
<reference evidence="1 2" key="1">
    <citation type="submission" date="2016-01" db="EMBL/GenBank/DDBJ databases">
        <title>Highly variable Streptococcus oralis are common among viridans streptococci isolated from primates.</title>
        <authorList>
            <person name="Denapaite D."/>
            <person name="Rieger M."/>
            <person name="Koendgen S."/>
            <person name="Brueckner R."/>
            <person name="Ochigava I."/>
            <person name="Kappeler P."/>
            <person name="Maetz-Rensing K."/>
            <person name="Leendertz F."/>
            <person name="Hakenbeck R."/>
        </authorList>
    </citation>
    <scope>NUCLEOTIDE SEQUENCE [LARGE SCALE GENOMIC DNA]</scope>
    <source>
        <strain evidence="1 2">DD16</strain>
    </source>
</reference>
<organism evidence="1 2">
    <name type="scientific">Streptococcus oralis</name>
    <dbReference type="NCBI Taxonomy" id="1303"/>
    <lineage>
        <taxon>Bacteria</taxon>
        <taxon>Bacillati</taxon>
        <taxon>Bacillota</taxon>
        <taxon>Bacilli</taxon>
        <taxon>Lactobacillales</taxon>
        <taxon>Streptococcaceae</taxon>
        <taxon>Streptococcus</taxon>
    </lineage>
</organism>
<dbReference type="Proteomes" id="UP000072653">
    <property type="component" value="Unassembled WGS sequence"/>
</dbReference>
<proteinExistence type="predicted"/>
<dbReference type="EMBL" id="LQOB01000218">
    <property type="protein sequence ID" value="KXT86242.1"/>
    <property type="molecule type" value="Genomic_DNA"/>
</dbReference>
<evidence type="ECO:0000313" key="1">
    <source>
        <dbReference type="EMBL" id="KXT86242.1"/>
    </source>
</evidence>
<dbReference type="PATRIC" id="fig|1303.79.peg.1292"/>
<gene>
    <name evidence="1" type="ORF">SORDD16_01066</name>
</gene>
<sequence>MLLGVFDELLELVKDTQEYNPEYNYGTYQIELEINTSYKDSNDKKIFNNEKVNTKLKELKTRLADYYENELESKLFEYELLK</sequence>
<comment type="caution">
    <text evidence="1">The sequence shown here is derived from an EMBL/GenBank/DDBJ whole genome shotgun (WGS) entry which is preliminary data.</text>
</comment>
<accession>A0A139PDP2</accession>
<evidence type="ECO:0000313" key="2">
    <source>
        <dbReference type="Proteomes" id="UP000072653"/>
    </source>
</evidence>